<dbReference type="OMA" id="YCCATTH"/>
<evidence type="ECO:0000313" key="5">
    <source>
        <dbReference type="Proteomes" id="UP000316621"/>
    </source>
</evidence>
<keyword evidence="3" id="KW-0732">Signal</keyword>
<evidence type="ECO:0000313" key="4">
    <source>
        <dbReference type="EMBL" id="RZC64602.1"/>
    </source>
</evidence>
<dbReference type="OrthoDB" id="1896520at2759"/>
<dbReference type="PANTHER" id="PTHR31614:SF5">
    <property type="entry name" value="ALLERGEN-LIKE PROTEIN BRSN20"/>
    <property type="match status" value="1"/>
</dbReference>
<evidence type="ECO:0000256" key="2">
    <source>
        <dbReference type="ARBA" id="ARBA00023157"/>
    </source>
</evidence>
<sequence length="160" mass="17601">MASPKILILLALCVLPALLVDARPLEDPYHVHGRVYCETCHLGCEHNLVTYIQGAVVKIVCKDDEDYNINYSRAGVTGPDGRYKIEVREDHKDDYCFAVLVSSPQSDCNTIVDGLHQVTAVLTNDNGLPSHERNVNSLGFRKDTKVAGCSGLVQLFNSDV</sequence>
<evidence type="ECO:0000256" key="3">
    <source>
        <dbReference type="SAM" id="SignalP"/>
    </source>
</evidence>
<organism evidence="4 5">
    <name type="scientific">Papaver somniferum</name>
    <name type="common">Opium poppy</name>
    <dbReference type="NCBI Taxonomy" id="3469"/>
    <lineage>
        <taxon>Eukaryota</taxon>
        <taxon>Viridiplantae</taxon>
        <taxon>Streptophyta</taxon>
        <taxon>Embryophyta</taxon>
        <taxon>Tracheophyta</taxon>
        <taxon>Spermatophyta</taxon>
        <taxon>Magnoliopsida</taxon>
        <taxon>Ranunculales</taxon>
        <taxon>Papaveraceae</taxon>
        <taxon>Papaveroideae</taxon>
        <taxon>Papaver</taxon>
    </lineage>
</organism>
<dbReference type="AlphaFoldDB" id="A0A4Y7JX14"/>
<dbReference type="Gramene" id="RZC64602">
    <property type="protein sequence ID" value="RZC64602"/>
    <property type="gene ID" value="C5167_008291"/>
</dbReference>
<name>A0A4Y7JX14_PAPSO</name>
<reference evidence="4 5" key="1">
    <citation type="journal article" date="2018" name="Science">
        <title>The opium poppy genome and morphinan production.</title>
        <authorList>
            <person name="Guo L."/>
            <person name="Winzer T."/>
            <person name="Yang X."/>
            <person name="Li Y."/>
            <person name="Ning Z."/>
            <person name="He Z."/>
            <person name="Teodor R."/>
            <person name="Lu Y."/>
            <person name="Bowser T.A."/>
            <person name="Graham I.A."/>
            <person name="Ye K."/>
        </authorList>
    </citation>
    <scope>NUCLEOTIDE SEQUENCE [LARGE SCALE GENOMIC DNA]</scope>
    <source>
        <strain evidence="5">cv. HN1</strain>
        <tissue evidence="4">Leaves</tissue>
    </source>
</reference>
<evidence type="ECO:0000256" key="1">
    <source>
        <dbReference type="ARBA" id="ARBA00010049"/>
    </source>
</evidence>
<feature type="signal peptide" evidence="3">
    <location>
        <begin position="1"/>
        <end position="22"/>
    </location>
</feature>
<dbReference type="PANTHER" id="PTHR31614">
    <property type="entry name" value="PROTEIN DOWNSTREAM OF FLC-RELATED"/>
    <property type="match status" value="1"/>
</dbReference>
<proteinExistence type="inferred from homology"/>
<keyword evidence="2" id="KW-1015">Disulfide bond</keyword>
<keyword evidence="5" id="KW-1185">Reference proteome</keyword>
<dbReference type="STRING" id="3469.A0A4Y7JX14"/>
<dbReference type="Proteomes" id="UP000316621">
    <property type="component" value="Chromosome 6"/>
</dbReference>
<dbReference type="Pfam" id="PF01190">
    <property type="entry name" value="Pollen_Ole_e_1"/>
    <property type="match status" value="1"/>
</dbReference>
<comment type="similarity">
    <text evidence="1">Belongs to the Ole e I family.</text>
</comment>
<evidence type="ECO:0008006" key="6">
    <source>
        <dbReference type="Google" id="ProtNLM"/>
    </source>
</evidence>
<gene>
    <name evidence="4" type="ORF">C5167_008291</name>
</gene>
<protein>
    <recommendedName>
        <fullName evidence="6">Pollen Ole e 1 allergen and extensin family protein</fullName>
    </recommendedName>
</protein>
<dbReference type="InterPro" id="IPR006041">
    <property type="entry name" value="Pollen_Ole_e1_allergen"/>
</dbReference>
<dbReference type="EMBL" id="CM010720">
    <property type="protein sequence ID" value="RZC64602.1"/>
    <property type="molecule type" value="Genomic_DNA"/>
</dbReference>
<feature type="chain" id="PRO_5021197038" description="Pollen Ole e 1 allergen and extensin family protein" evidence="3">
    <location>
        <begin position="23"/>
        <end position="160"/>
    </location>
</feature>
<accession>A0A4Y7JX14</accession>